<sequence>MASNQMNQMESIFNQFDSSIQGGHMGSGTNNPAHQHMAVSTMHMGLMLPPGSIAPTPQHVPVSNIQNIPSYNPGFQRLSMSNMQMGQLGTQAYGLFPQQILLPNKQLGEMEMSFNNMQNLSAASKRKAPMEPVSNQVAQQNMSMPNKRVAPSEHRPWLMQQVSPSNNTLQSQHLQAPKRTVQLQSAPRKSGPQQSSVQKPHTVQVQSSPKIQTDYRSKLRESLASALELVTQRKNKPSNLGKDSQGGAATGQTLEGSQSVGSGLALADALDQGSKLPKDDSLASEGSSVEKGKDGGSASQENSSNGGAGNSVQNTICDNLGLQSNVLLADEDSFSDNIFAKDELLQGNGLSWVMDPVADLTENKEVLSAKNQKPSNQEVGGVVEEQVDQTPQMLAAKIEDELFKLFGGVNKKYKEKGRSLLFNLKDRNNPELRERVVAGEIPPEKLCNMTAEDLASKELSEWRMAKAEELAQMVVLPDSDVRRLVKKTHKGEFQVEVEPDDSVSVEVSVGASSFTRSRLDTEGKEASPPANPVVKEEERATGDKSKLENSDISCTLTIPSTEGNDLMQGLMVDDGLKDTEFLPPIVSLDEFMESLNSEPPFANLQADEGKVSPKLGKDDLESKSKSPDGLPEDPVQTSPDEVDNIDAIDARSDADAKSGDKNVKSENIPVGVSKGEHVWEGLLQLNVSALAPVFAVFKSGEKVSTKEWPALIELKGRVRLNPFEKFLQELPMSRSRAVMIVHFICKEGSAESDQASIREVGDSYVLDGRVGFAEPSPGVELYLCPTNEKMRQMLGKIVSNDQTGVLDNIDNGLIGVFVLRKLTPTISPNSTSSHHKHSSSKKQHHVTTSSRRREDKDVNMNVNVTPRRPTNPFNKPQTQTIEEDDDDDDVPPGFGAGTARDEDDLPEFNFSTRSTQNPSRRLGQAPLRMHSQAPVDQMRELIYKYGQTQTSESPRTWQANRGIGVPVRQWNDDDDDDIPEWQPQASSQPQISHQHAAVQNFQQTAPMVTQLLPHQQPNVATMYSSSSSVNMMQGQGQQNTAMNTWRGPQWNR</sequence>
<organism evidence="3 4">
    <name type="scientific">Tripterygium wilfordii</name>
    <name type="common">Thunder God vine</name>
    <dbReference type="NCBI Taxonomy" id="458696"/>
    <lineage>
        <taxon>Eukaryota</taxon>
        <taxon>Viridiplantae</taxon>
        <taxon>Streptophyta</taxon>
        <taxon>Embryophyta</taxon>
        <taxon>Tracheophyta</taxon>
        <taxon>Spermatophyta</taxon>
        <taxon>Magnoliopsida</taxon>
        <taxon>eudicotyledons</taxon>
        <taxon>Gunneridae</taxon>
        <taxon>Pentapetalae</taxon>
        <taxon>rosids</taxon>
        <taxon>fabids</taxon>
        <taxon>Celastrales</taxon>
        <taxon>Celastraceae</taxon>
        <taxon>Tripterygium</taxon>
    </lineage>
</organism>
<dbReference type="Proteomes" id="UP000593562">
    <property type="component" value="Unassembled WGS sequence"/>
</dbReference>
<dbReference type="SUPFAM" id="SSF46942">
    <property type="entry name" value="Elongation factor TFIIS domain 2"/>
    <property type="match status" value="1"/>
</dbReference>
<dbReference type="CDD" id="cd21538">
    <property type="entry name" value="SPOC_TFIIS"/>
    <property type="match status" value="1"/>
</dbReference>
<feature type="region of interest" description="Disordered" evidence="1">
    <location>
        <begin position="968"/>
        <end position="992"/>
    </location>
</feature>
<feature type="compositionally biased region" description="Polar residues" evidence="1">
    <location>
        <begin position="1021"/>
        <end position="1043"/>
    </location>
</feature>
<dbReference type="GO" id="GO:0006351">
    <property type="term" value="P:DNA-templated transcription"/>
    <property type="evidence" value="ECO:0007669"/>
    <property type="project" value="InterPro"/>
</dbReference>
<feature type="region of interest" description="Disordered" evidence="1">
    <location>
        <begin position="1021"/>
        <end position="1052"/>
    </location>
</feature>
<dbReference type="GO" id="GO:0005634">
    <property type="term" value="C:nucleus"/>
    <property type="evidence" value="ECO:0007669"/>
    <property type="project" value="TreeGrafter"/>
</dbReference>
<feature type="region of interest" description="Disordered" evidence="1">
    <location>
        <begin position="600"/>
        <end position="643"/>
    </location>
</feature>
<dbReference type="Gene3D" id="1.10.472.30">
    <property type="entry name" value="Transcription elongation factor S-II, central domain"/>
    <property type="match status" value="1"/>
</dbReference>
<accession>A0A7J7BXE6</accession>
<comment type="caution">
    <text evidence="3">The sequence shown here is derived from an EMBL/GenBank/DDBJ whole genome shotgun (WGS) entry which is preliminary data.</text>
</comment>
<keyword evidence="3" id="KW-0648">Protein biosynthesis</keyword>
<evidence type="ECO:0000256" key="1">
    <source>
        <dbReference type="SAM" id="MobiDB-lite"/>
    </source>
</evidence>
<keyword evidence="3" id="KW-0251">Elongation factor</keyword>
<dbReference type="GO" id="GO:0003746">
    <property type="term" value="F:translation elongation factor activity"/>
    <property type="evidence" value="ECO:0007669"/>
    <property type="project" value="UniProtKB-KW"/>
</dbReference>
<dbReference type="FunCoup" id="A0A7J7BXE6">
    <property type="interactions" value="2448"/>
</dbReference>
<dbReference type="InterPro" id="IPR036575">
    <property type="entry name" value="TFIIS_cen_dom_sf"/>
</dbReference>
<feature type="region of interest" description="Disordered" evidence="1">
    <location>
        <begin position="232"/>
        <end position="260"/>
    </location>
</feature>
<feature type="compositionally biased region" description="Acidic residues" evidence="1">
    <location>
        <begin position="881"/>
        <end position="890"/>
    </location>
</feature>
<reference evidence="3 4" key="1">
    <citation type="journal article" date="2020" name="Nat. Commun.">
        <title>Genome of Tripterygium wilfordii and identification of cytochrome P450 involved in triptolide biosynthesis.</title>
        <authorList>
            <person name="Tu L."/>
            <person name="Su P."/>
            <person name="Zhang Z."/>
            <person name="Gao L."/>
            <person name="Wang J."/>
            <person name="Hu T."/>
            <person name="Zhou J."/>
            <person name="Zhang Y."/>
            <person name="Zhao Y."/>
            <person name="Liu Y."/>
            <person name="Song Y."/>
            <person name="Tong Y."/>
            <person name="Lu Y."/>
            <person name="Yang J."/>
            <person name="Xu C."/>
            <person name="Jia M."/>
            <person name="Peters R.J."/>
            <person name="Huang L."/>
            <person name="Gao W."/>
        </authorList>
    </citation>
    <scope>NUCLEOTIDE SEQUENCE [LARGE SCALE GENOMIC DNA]</scope>
    <source>
        <strain evidence="4">cv. XIE 37</strain>
        <tissue evidence="3">Leaf</tissue>
    </source>
</reference>
<feature type="region of interest" description="Disordered" evidence="1">
    <location>
        <begin position="827"/>
        <end position="924"/>
    </location>
</feature>
<protein>
    <submittedName>
        <fullName evidence="3">SPOC domain / Transcription elongation factor S-II protein putative isoform 1</fullName>
    </submittedName>
</protein>
<dbReference type="SMART" id="SM00510">
    <property type="entry name" value="TFS2M"/>
    <property type="match status" value="1"/>
</dbReference>
<evidence type="ECO:0000313" key="4">
    <source>
        <dbReference type="Proteomes" id="UP000593562"/>
    </source>
</evidence>
<keyword evidence="4" id="KW-1185">Reference proteome</keyword>
<dbReference type="InterPro" id="IPR003618">
    <property type="entry name" value="TFIIS_cen_dom"/>
</dbReference>
<feature type="compositionally biased region" description="Polar residues" evidence="1">
    <location>
        <begin position="871"/>
        <end position="880"/>
    </location>
</feature>
<feature type="compositionally biased region" description="Polar residues" evidence="1">
    <location>
        <begin position="164"/>
        <end position="174"/>
    </location>
</feature>
<dbReference type="PROSITE" id="PS51321">
    <property type="entry name" value="TFIIS_CENTRAL"/>
    <property type="match status" value="1"/>
</dbReference>
<feature type="compositionally biased region" description="Polar residues" evidence="1">
    <location>
        <begin position="250"/>
        <end position="260"/>
    </location>
</feature>
<dbReference type="Pfam" id="PF07744">
    <property type="entry name" value="SPOC"/>
    <property type="match status" value="1"/>
</dbReference>
<feature type="compositionally biased region" description="Basic and acidic residues" evidence="1">
    <location>
        <begin position="534"/>
        <end position="548"/>
    </location>
</feature>
<name>A0A7J7BXE6_TRIWF</name>
<dbReference type="EMBL" id="JAAARO010000023">
    <property type="protein sequence ID" value="KAF5726216.1"/>
    <property type="molecule type" value="Genomic_DNA"/>
</dbReference>
<feature type="compositionally biased region" description="Polar residues" evidence="1">
    <location>
        <begin position="909"/>
        <end position="919"/>
    </location>
</feature>
<feature type="compositionally biased region" description="Basic and acidic residues" evidence="1">
    <location>
        <begin position="607"/>
        <end position="626"/>
    </location>
</feature>
<proteinExistence type="predicted"/>
<dbReference type="AlphaFoldDB" id="A0A7J7BXE6"/>
<feature type="region of interest" description="Disordered" evidence="1">
    <location>
        <begin position="164"/>
        <end position="216"/>
    </location>
</feature>
<gene>
    <name evidence="3" type="ORF">HS088_TW23G00958</name>
</gene>
<dbReference type="PANTHER" id="PTHR11477">
    <property type="entry name" value="TRANSCRIPTION FACTOR S-II ZINC FINGER DOMAIN-CONTAINING PROTEIN"/>
    <property type="match status" value="1"/>
</dbReference>
<feature type="region of interest" description="Disordered" evidence="1">
    <location>
        <begin position="272"/>
        <end position="310"/>
    </location>
</feature>
<feature type="compositionally biased region" description="Basic residues" evidence="1">
    <location>
        <begin position="833"/>
        <end position="845"/>
    </location>
</feature>
<feature type="compositionally biased region" description="Polar residues" evidence="1">
    <location>
        <begin position="297"/>
        <end position="310"/>
    </location>
</feature>
<feature type="compositionally biased region" description="Polar residues" evidence="1">
    <location>
        <begin position="983"/>
        <end position="992"/>
    </location>
</feature>
<evidence type="ECO:0000259" key="2">
    <source>
        <dbReference type="PROSITE" id="PS51321"/>
    </source>
</evidence>
<feature type="domain" description="TFIIS central" evidence="2">
    <location>
        <begin position="368"/>
        <end position="482"/>
    </location>
</feature>
<dbReference type="Pfam" id="PF07500">
    <property type="entry name" value="TFIIS_M"/>
    <property type="match status" value="1"/>
</dbReference>
<dbReference type="InterPro" id="IPR012921">
    <property type="entry name" value="SPOC_C"/>
</dbReference>
<dbReference type="InParanoid" id="A0A7J7BXE6"/>
<feature type="region of interest" description="Disordered" evidence="1">
    <location>
        <begin position="516"/>
        <end position="548"/>
    </location>
</feature>
<feature type="compositionally biased region" description="Polar residues" evidence="1">
    <location>
        <begin position="181"/>
        <end position="211"/>
    </location>
</feature>
<dbReference type="PANTHER" id="PTHR11477:SF20">
    <property type="entry name" value="SPOC DOMAIN _ TRANSCRIPTION ELONGATION FACTOR S-II PROTEIN"/>
    <property type="match status" value="1"/>
</dbReference>
<evidence type="ECO:0000313" key="3">
    <source>
        <dbReference type="EMBL" id="KAF5726216.1"/>
    </source>
</evidence>